<evidence type="ECO:0000259" key="2">
    <source>
        <dbReference type="Pfam" id="PF11887"/>
    </source>
</evidence>
<gene>
    <name evidence="3" type="ORF">GCM10022263_05320</name>
</gene>
<name>A0ABP6UW41_9ACTN</name>
<sequence>MRSARTKHMALGAGLLGVLAGLAVGTAALYQNAFADVREVTVLSDRAGLTMDSGAVVKVRGVEIGSVADVRATKDGAEIELRIDADRMGLLPAEVTAQIVPPTAFGQKYVQLTPAGETGTLAAGTVIQADYVTTEVDEAFSSLSRVLAVARPREVAGALTAVADTVDTRGERINRLVEDTDELLARFNPALPALAEDIQRINDVLRTYDGASADLVTMLDSGTTTARTLSTRQRDLRALLDGLESFSAQADATSSRHGAALAAALRELDPTTRLLARYSPMLPCTIEGVAKINRDLEVAVGGTKPGVNSFTRLQPADPPYRAPDSLAVVADKGGPNCFGLPDVTAEVGKRNFRKFDIGIAPYHQPEGSAVEDLAQTLLGLVGGVVTSP</sequence>
<dbReference type="InterPro" id="IPR052336">
    <property type="entry name" value="MlaD_Phospholipid_Transporter"/>
</dbReference>
<dbReference type="InterPro" id="IPR024516">
    <property type="entry name" value="Mce_C"/>
</dbReference>
<evidence type="ECO:0000313" key="3">
    <source>
        <dbReference type="EMBL" id="GAA3520372.1"/>
    </source>
</evidence>
<dbReference type="Proteomes" id="UP001500301">
    <property type="component" value="Unassembled WGS sequence"/>
</dbReference>
<evidence type="ECO:0000313" key="4">
    <source>
        <dbReference type="Proteomes" id="UP001500301"/>
    </source>
</evidence>
<dbReference type="Pfam" id="PF02470">
    <property type="entry name" value="MlaD"/>
    <property type="match status" value="1"/>
</dbReference>
<dbReference type="RefSeq" id="WP_218232357.1">
    <property type="nucleotide sequence ID" value="NZ_BAABBB010000004.1"/>
</dbReference>
<comment type="caution">
    <text evidence="3">The sequence shown here is derived from an EMBL/GenBank/DDBJ whole genome shotgun (WGS) entry which is preliminary data.</text>
</comment>
<dbReference type="PANTHER" id="PTHR33371:SF19">
    <property type="entry name" value="MCE-FAMILY PROTEIN MCE4A"/>
    <property type="match status" value="1"/>
</dbReference>
<accession>A0ABP6UW41</accession>
<organism evidence="3 4">
    <name type="scientific">Nocardioides daeguensis</name>
    <dbReference type="NCBI Taxonomy" id="908359"/>
    <lineage>
        <taxon>Bacteria</taxon>
        <taxon>Bacillati</taxon>
        <taxon>Actinomycetota</taxon>
        <taxon>Actinomycetes</taxon>
        <taxon>Propionibacteriales</taxon>
        <taxon>Nocardioidaceae</taxon>
        <taxon>Nocardioides</taxon>
    </lineage>
</organism>
<reference evidence="4" key="1">
    <citation type="journal article" date="2019" name="Int. J. Syst. Evol. Microbiol.">
        <title>The Global Catalogue of Microorganisms (GCM) 10K type strain sequencing project: providing services to taxonomists for standard genome sequencing and annotation.</title>
        <authorList>
            <consortium name="The Broad Institute Genomics Platform"/>
            <consortium name="The Broad Institute Genome Sequencing Center for Infectious Disease"/>
            <person name="Wu L."/>
            <person name="Ma J."/>
        </authorList>
    </citation>
    <scope>NUCLEOTIDE SEQUENCE [LARGE SCALE GENOMIC DNA]</scope>
    <source>
        <strain evidence="4">JCM 17460</strain>
    </source>
</reference>
<evidence type="ECO:0000259" key="1">
    <source>
        <dbReference type="Pfam" id="PF02470"/>
    </source>
</evidence>
<feature type="domain" description="Mammalian cell entry C-terminal" evidence="2">
    <location>
        <begin position="119"/>
        <end position="335"/>
    </location>
</feature>
<protein>
    <submittedName>
        <fullName evidence="3">MCE family protein</fullName>
    </submittedName>
</protein>
<dbReference type="Pfam" id="PF11887">
    <property type="entry name" value="Mce4_CUP1"/>
    <property type="match status" value="1"/>
</dbReference>
<dbReference type="InterPro" id="IPR003399">
    <property type="entry name" value="Mce/MlaD"/>
</dbReference>
<dbReference type="NCBIfam" id="TIGR00996">
    <property type="entry name" value="Mtu_fam_mce"/>
    <property type="match status" value="1"/>
</dbReference>
<proteinExistence type="predicted"/>
<keyword evidence="4" id="KW-1185">Reference proteome</keyword>
<feature type="domain" description="Mce/MlaD" evidence="1">
    <location>
        <begin position="39"/>
        <end position="114"/>
    </location>
</feature>
<dbReference type="EMBL" id="BAABBB010000004">
    <property type="protein sequence ID" value="GAA3520372.1"/>
    <property type="molecule type" value="Genomic_DNA"/>
</dbReference>
<dbReference type="InterPro" id="IPR005693">
    <property type="entry name" value="Mce"/>
</dbReference>
<dbReference type="PANTHER" id="PTHR33371">
    <property type="entry name" value="INTERMEMBRANE PHOSPHOLIPID TRANSPORT SYSTEM BINDING PROTEIN MLAD-RELATED"/>
    <property type="match status" value="1"/>
</dbReference>